<dbReference type="Proteomes" id="UP000318538">
    <property type="component" value="Chromosome"/>
</dbReference>
<gene>
    <name evidence="2" type="ORF">K227x_01090</name>
</gene>
<dbReference type="RefSeq" id="WP_145167511.1">
    <property type="nucleotide sequence ID" value="NZ_CP036525.1"/>
</dbReference>
<evidence type="ECO:0008006" key="4">
    <source>
        <dbReference type="Google" id="ProtNLM"/>
    </source>
</evidence>
<keyword evidence="3" id="KW-1185">Reference proteome</keyword>
<dbReference type="OrthoDB" id="251461at2"/>
<evidence type="ECO:0000313" key="2">
    <source>
        <dbReference type="EMBL" id="QDT01742.1"/>
    </source>
</evidence>
<dbReference type="AlphaFoldDB" id="A0A517N3N9"/>
<dbReference type="InterPro" id="IPR050218">
    <property type="entry name" value="LptD"/>
</dbReference>
<reference evidence="2 3" key="1">
    <citation type="submission" date="2019-02" db="EMBL/GenBank/DDBJ databases">
        <title>Deep-cultivation of Planctomycetes and their phenomic and genomic characterization uncovers novel biology.</title>
        <authorList>
            <person name="Wiegand S."/>
            <person name="Jogler M."/>
            <person name="Boedeker C."/>
            <person name="Pinto D."/>
            <person name="Vollmers J."/>
            <person name="Rivas-Marin E."/>
            <person name="Kohn T."/>
            <person name="Peeters S.H."/>
            <person name="Heuer A."/>
            <person name="Rast P."/>
            <person name="Oberbeckmann S."/>
            <person name="Bunk B."/>
            <person name="Jeske O."/>
            <person name="Meyerdierks A."/>
            <person name="Storesund J.E."/>
            <person name="Kallscheuer N."/>
            <person name="Luecker S."/>
            <person name="Lage O.M."/>
            <person name="Pohl T."/>
            <person name="Merkel B.J."/>
            <person name="Hornburger P."/>
            <person name="Mueller R.-W."/>
            <person name="Bruemmer F."/>
            <person name="Labrenz M."/>
            <person name="Spormann A.M."/>
            <person name="Op den Camp H."/>
            <person name="Overmann J."/>
            <person name="Amann R."/>
            <person name="Jetten M.S.M."/>
            <person name="Mascher T."/>
            <person name="Medema M.H."/>
            <person name="Devos D.P."/>
            <person name="Kaster A.-K."/>
            <person name="Ovreas L."/>
            <person name="Rohde M."/>
            <person name="Galperin M.Y."/>
            <person name="Jogler C."/>
        </authorList>
    </citation>
    <scope>NUCLEOTIDE SEQUENCE [LARGE SCALE GENOMIC DNA]</scope>
    <source>
        <strain evidence="2 3">K22_7</strain>
    </source>
</reference>
<protein>
    <recommendedName>
        <fullName evidence="4">LPS-assembly protein LptD</fullName>
    </recommendedName>
</protein>
<dbReference type="PANTHER" id="PTHR30189">
    <property type="entry name" value="LPS-ASSEMBLY PROTEIN"/>
    <property type="match status" value="1"/>
</dbReference>
<dbReference type="PANTHER" id="PTHR30189:SF1">
    <property type="entry name" value="LPS-ASSEMBLY PROTEIN LPTD"/>
    <property type="match status" value="1"/>
</dbReference>
<feature type="region of interest" description="Disordered" evidence="1">
    <location>
        <begin position="59"/>
        <end position="93"/>
    </location>
</feature>
<proteinExistence type="predicted"/>
<evidence type="ECO:0000313" key="3">
    <source>
        <dbReference type="Proteomes" id="UP000318538"/>
    </source>
</evidence>
<sequence>MAAALTSATIAVGMILAVGFLSQSSIAQTPSSSNSNATGSASPASGVATAGYATPVQPIASRPIGASRPGSQQAGLSNPPPKTAPTGELISPDPVKVSGNTIHRWQIGAADASFLEGDCLLEHNGRRVAAEAILVVVDGNAGNVRNRVVIRGAVLSSGIASDPMTFEVRTLVDPQIQAPVYRGQPSQTPDLMRYLTGVPQQAAGVVAQAGGVVAQAGGVVAQAGGVVAQAGGTSSQASTVQQVQFADPIISPPQAGPPPITLSDGATTGGMQFILGGGARSLEILARGASTPPDFETINRPEANESAYIFRGGVTLLIRDVSAQLPSGEFMELGTISLSADRVVGWFPLLTNLFNGSSEFSQADGELYLEGDIVFRQGERIIYADSMYFNISQDVAMILDAEAITTVPNYQGVVRLKSKVLQQINRGNFRAYDAAMTTSRMGVPRYWLQSEELKLTDRQRLEVDPVTNSQKMVRDPLIQSNNNFVYAGGVPILYWPTFSASLDQPGYYITGASVGNDSNFGTRVELDFDLFQVFGIDNAPPGVDWELSTDYLSDRGPAIGTSLDYNLPGFMGLAGPVKGNLDAWGIHDTGLDNLGSDRRSLIPETESRGRVLLRHRHMLRNDYEFIAEVGYQSDRNFLEQYLENEWDQDVDHRTAVRLRKYAGSNLIDLSAQVQLNDFYTVTEDLPELEHYLLGASLLGDRLTYSANNSVGYKRLNVGDLPTNPAEAAEYSPVPGEVNRQGVVASTRQGLTMPVQLGAVKVVPGVIGEASHYGEAVDGDSLTRLVGQAGVRFSLPMWNVDPSVQSSLLNVRGLAHKVEWSAEYTYSDSDTNLDELPYYDPLDDNAQEQFRKRFIQDTYGGLLPVQFDPRNYGFRQGYQGLIASPSDVIADDLQQLKFGVHQRWQTKRGLPGVERIVDLFQFDVDMFIFPDADRDNFGESLGPTVYDMRYHVGDRVTLLSDGYFDFFSDGLRSVSAGVRTSRPGVGDLYVGLLSIEGPVSSTVLRSTVDYRLNQKWIGSAGTTYDFGPTGNVGQSFALTRIGESMLLRLGVNVDAGRDNVGFQFAIEPRFWPSPKLGRIGGQLIPPPGVEGLE</sequence>
<name>A0A517N3N9_9BACT</name>
<dbReference type="GO" id="GO:1990351">
    <property type="term" value="C:transporter complex"/>
    <property type="evidence" value="ECO:0007669"/>
    <property type="project" value="TreeGrafter"/>
</dbReference>
<dbReference type="EMBL" id="CP036525">
    <property type="protein sequence ID" value="QDT01742.1"/>
    <property type="molecule type" value="Genomic_DNA"/>
</dbReference>
<dbReference type="GO" id="GO:0009279">
    <property type="term" value="C:cell outer membrane"/>
    <property type="evidence" value="ECO:0007669"/>
    <property type="project" value="TreeGrafter"/>
</dbReference>
<organism evidence="2 3">
    <name type="scientific">Rubripirellula lacrimiformis</name>
    <dbReference type="NCBI Taxonomy" id="1930273"/>
    <lineage>
        <taxon>Bacteria</taxon>
        <taxon>Pseudomonadati</taxon>
        <taxon>Planctomycetota</taxon>
        <taxon>Planctomycetia</taxon>
        <taxon>Pirellulales</taxon>
        <taxon>Pirellulaceae</taxon>
        <taxon>Rubripirellula</taxon>
    </lineage>
</organism>
<accession>A0A517N3N9</accession>
<evidence type="ECO:0000256" key="1">
    <source>
        <dbReference type="SAM" id="MobiDB-lite"/>
    </source>
</evidence>
<dbReference type="KEGG" id="rlc:K227x_01090"/>